<protein>
    <submittedName>
        <fullName evidence="1">Uncharacterized protein</fullName>
    </submittedName>
</protein>
<organism evidence="1 2">
    <name type="scientific">Mycobacterium simiae</name>
    <name type="common">Mycobacterium habana</name>
    <dbReference type="NCBI Taxonomy" id="1784"/>
    <lineage>
        <taxon>Bacteria</taxon>
        <taxon>Bacillati</taxon>
        <taxon>Actinomycetota</taxon>
        <taxon>Actinomycetes</taxon>
        <taxon>Mycobacteriales</taxon>
        <taxon>Mycobacteriaceae</taxon>
        <taxon>Mycobacterium</taxon>
        <taxon>Mycobacterium simiae complex</taxon>
    </lineage>
</organism>
<gene>
    <name evidence="1" type="ORF">B5M45_04655</name>
</gene>
<accession>A0A1X0YFF0</accession>
<evidence type="ECO:0000313" key="2">
    <source>
        <dbReference type="Proteomes" id="UP000193040"/>
    </source>
</evidence>
<proteinExistence type="predicted"/>
<dbReference type="EMBL" id="MZZM01000006">
    <property type="protein sequence ID" value="ORJ63832.1"/>
    <property type="molecule type" value="Genomic_DNA"/>
</dbReference>
<sequence>MKCFVIDQSYIPIIRLIEVPHLAWVGPEMAWCAVHRYFERIFAHLRIVTLGQRSSALDTLGVSVETGGALMAVAGAVRAADWRRAAGRCEGSGKGGKPFSSE</sequence>
<evidence type="ECO:0000313" key="1">
    <source>
        <dbReference type="EMBL" id="ORJ63832.1"/>
    </source>
</evidence>
<reference evidence="1 2" key="1">
    <citation type="submission" date="2017-03" db="EMBL/GenBank/DDBJ databases">
        <title>Genomic insights into Mycobacterium simiae human colonization.</title>
        <authorList>
            <person name="Steffani J.L."/>
            <person name="Brunck M.E."/>
            <person name="Cruz E."/>
            <person name="Montiel R."/>
            <person name="Barona F."/>
        </authorList>
    </citation>
    <scope>NUCLEOTIDE SEQUENCE [LARGE SCALE GENOMIC DNA]</scope>
    <source>
        <strain evidence="1 2">MsiGto</strain>
    </source>
</reference>
<dbReference type="Proteomes" id="UP000193040">
    <property type="component" value="Unassembled WGS sequence"/>
</dbReference>
<keyword evidence="2" id="KW-1185">Reference proteome</keyword>
<name>A0A1X0YFF0_MYCSI</name>
<comment type="caution">
    <text evidence="1">The sequence shown here is derived from an EMBL/GenBank/DDBJ whole genome shotgun (WGS) entry which is preliminary data.</text>
</comment>
<dbReference type="AlphaFoldDB" id="A0A1X0YFF0"/>